<dbReference type="Gene3D" id="1.10.1200.10">
    <property type="entry name" value="ACP-like"/>
    <property type="match status" value="2"/>
</dbReference>
<dbReference type="InterPro" id="IPR010060">
    <property type="entry name" value="NRPS_synth"/>
</dbReference>
<evidence type="ECO:0000259" key="5">
    <source>
        <dbReference type="PROSITE" id="PS50075"/>
    </source>
</evidence>
<dbReference type="FunFam" id="1.10.1200.10:FF:000005">
    <property type="entry name" value="Nonribosomal peptide synthetase 1"/>
    <property type="match status" value="2"/>
</dbReference>
<dbReference type="FunFam" id="3.40.50.980:FF:000002">
    <property type="entry name" value="Enterobactin synthetase component F"/>
    <property type="match status" value="1"/>
</dbReference>
<accession>A0AAW9SFJ2</accession>
<dbReference type="InterPro" id="IPR042099">
    <property type="entry name" value="ANL_N_sf"/>
</dbReference>
<dbReference type="Proteomes" id="UP001403385">
    <property type="component" value="Unassembled WGS sequence"/>
</dbReference>
<dbReference type="CDD" id="cd17643">
    <property type="entry name" value="A_NRPS_Cytc1-like"/>
    <property type="match status" value="1"/>
</dbReference>
<dbReference type="InterPro" id="IPR023213">
    <property type="entry name" value="CAT-like_dom_sf"/>
</dbReference>
<proteinExistence type="predicted"/>
<dbReference type="InterPro" id="IPR036736">
    <property type="entry name" value="ACP-like_sf"/>
</dbReference>
<dbReference type="InterPro" id="IPR025110">
    <property type="entry name" value="AMP-bd_C"/>
</dbReference>
<keyword evidence="3" id="KW-0597">Phosphoprotein</keyword>
<dbReference type="InterPro" id="IPR020845">
    <property type="entry name" value="AMP-binding_CS"/>
</dbReference>
<dbReference type="PROSITE" id="PS50075">
    <property type="entry name" value="CARRIER"/>
    <property type="match status" value="2"/>
</dbReference>
<dbReference type="GO" id="GO:0043041">
    <property type="term" value="P:amino acid activation for nonribosomal peptide biosynthetic process"/>
    <property type="evidence" value="ECO:0007669"/>
    <property type="project" value="TreeGrafter"/>
</dbReference>
<evidence type="ECO:0000313" key="7">
    <source>
        <dbReference type="Proteomes" id="UP001403385"/>
    </source>
</evidence>
<dbReference type="SMART" id="SM00823">
    <property type="entry name" value="PKS_PP"/>
    <property type="match status" value="2"/>
</dbReference>
<dbReference type="FunFam" id="3.40.50.12780:FF:000012">
    <property type="entry name" value="Non-ribosomal peptide synthetase"/>
    <property type="match status" value="1"/>
</dbReference>
<dbReference type="Gene3D" id="3.30.559.30">
    <property type="entry name" value="Nonribosomal peptide synthetase, condensation domain"/>
    <property type="match status" value="4"/>
</dbReference>
<dbReference type="SUPFAM" id="SSF47336">
    <property type="entry name" value="ACP-like"/>
    <property type="match status" value="2"/>
</dbReference>
<name>A0AAW9SFJ2_9BACT</name>
<organism evidence="6 7">
    <name type="scientific">Rapidithrix thailandica</name>
    <dbReference type="NCBI Taxonomy" id="413964"/>
    <lineage>
        <taxon>Bacteria</taxon>
        <taxon>Pseudomonadati</taxon>
        <taxon>Bacteroidota</taxon>
        <taxon>Cytophagia</taxon>
        <taxon>Cytophagales</taxon>
        <taxon>Flammeovirgaceae</taxon>
        <taxon>Rapidithrix</taxon>
    </lineage>
</organism>
<dbReference type="Gene3D" id="3.30.300.30">
    <property type="match status" value="1"/>
</dbReference>
<evidence type="ECO:0000256" key="4">
    <source>
        <dbReference type="ARBA" id="ARBA00022737"/>
    </source>
</evidence>
<feature type="domain" description="Carrier" evidence="5">
    <location>
        <begin position="964"/>
        <end position="1039"/>
    </location>
</feature>
<dbReference type="EMBL" id="JBDKWZ010000025">
    <property type="protein sequence ID" value="MEN7551664.1"/>
    <property type="molecule type" value="Genomic_DNA"/>
</dbReference>
<dbReference type="GO" id="GO:0005737">
    <property type="term" value="C:cytoplasm"/>
    <property type="evidence" value="ECO:0007669"/>
    <property type="project" value="TreeGrafter"/>
</dbReference>
<dbReference type="InterPro" id="IPR009081">
    <property type="entry name" value="PP-bd_ACP"/>
</dbReference>
<feature type="domain" description="Carrier" evidence="5">
    <location>
        <begin position="1531"/>
        <end position="1605"/>
    </location>
</feature>
<dbReference type="PROSITE" id="PS00012">
    <property type="entry name" value="PHOSPHOPANTETHEINE"/>
    <property type="match status" value="2"/>
</dbReference>
<evidence type="ECO:0000256" key="2">
    <source>
        <dbReference type="ARBA" id="ARBA00022450"/>
    </source>
</evidence>
<dbReference type="SUPFAM" id="SSF56801">
    <property type="entry name" value="Acetyl-CoA synthetase-like"/>
    <property type="match status" value="1"/>
</dbReference>
<sequence length="2528" mass="291410">MTMNTLPEQTPLSYVQERFWFINTFEKNNLYEGEPVYHNLPLIVAIEGPLSKSSLCQSLNTLIQRHEILRCTLSAQEDQPPQLQIHNTLSIPVEEQTLCMDLSEEERMKTLRQQVNEPFTLESENLHRITLYTLNDHKHYLVWTFHHMVSDRESLKILYKELLQLYQAGLEGTSPQLPELELHYIDYALWQKEMPDEVQEGHLLYWKHRLKPPVQALEIPMDRIREHVHIYQGETVAFTIPPEDYQRLKRLAHTLNVSTKELFYTAYQTLLHRYSGLDEIVTGTLGQNHRSHLCDAVGPVDNLLVIRNIIDSRETFASFAQKTAKALHEALQHQDMPFEQLSTLLNPAKDMSRTAFFDILFHYDEAPDTQTINTTKWQYIETNLGLGKYDHNLLIQKEDGRIAVYLTYNKLYYRRTSIEQFCENLQYLLKAIPDHPDDALSQLPILPGPERQALVSQLNHTKVAFPQTATIHHLFDQKVQEYPDNIALVCKNTTYTYQQLHQYANRFANYLKDEKAVKPGDRVAVILDRSAEMMGVLLGILKAGACYIPVDPNYPEERIRFILEDSKSSIKVNDWLLADFQKKATHISTTAPTVVVDPESLAYVIYTSGTTGKPKGVKVCHRNVVRLFFNEANLFDFTQQDVWTLFHSYCFDFSVWEMYGALLFGGKLVVVPVMVAKDTELFWGLLNEQRVSILNQTPSAFYRLIEIDAGKDQLASLRKIIFGGEALAPVKLKTWYQKYPDALLINMYGITETTVHVTYKEITAYEIENNINSIGHPIPTLGCILLDQRQNLVPRGVAGELYVYGEGVSYGYLNRPELTKERFVDLPQLPGQKLYRSGDLARLLGNGELEYLGRIDKQVKIRGHRIELGELETNLLKHPQVAHTVVTTRKDEWGEAYLVAYYTSSSALSPKELRRHIQEMVPAYMVPSYFVPIKEIPLTSNGKADLQKLPEPTNVAQEESLYLAPQTSIEQQLAEIWSQVLGINRISRNDNFFEIGGHSLKATQVVSRINEQLGKKLKLSDIFAHPVLEELAGNISDLQESQAPQLPVAPKQKEYPLSPAQKRLWVLQQMEENSTTYNISNAYLLYQPIDPEIMYRALSQLIKRHDILRTVFHQKGDEDAIQQVVKPEDLNGYFTYEELSQHQLSETQLAAHMQQAAKRPFDLTTPPLLRIMLIKWKEGAYLLGYVMHHIISDGWSMKVFFTELTLCYQEIATEKKITLDPLPFQYTDYAVWFQEQVKQGQLQKQGLYWQEQFRKAWYRSDLGIQKPRPEVKTYDGAKKDFQLGREVLNLLRQNCQAKNATLFMGLHTTLNALMALYTKIPDTILGIPVAGREGLGLEKQIGFYVNTLAIRTTFSLQDSFNSLLKVTKEQDKNAFENQLYPFDQLVEDLRLKRDVSRSPLFDIMLVLQNTTDIQLETTVKNIPVKPLVYTNESSKFDLTWFFVETEQGLLLRMEYNTDLYEEATIEQLKNHFLLLLQAMLRQPETPIDELAILQPQEEKQLSTYRQKILSQQMETAGLFQSDTSKVQSYVPPQTSEETMLATVWSQLLNVSQPGRNDDFFALGGDSIKAIQLVSQLKKYDYHLTVPLVMRYPSLKEMAAQLSKNHTLTEEKAITGNVPLSPIQHYFFEEIQIDNHYYNQSVVLTNASGFHPENVQQTLQWLSVAHDMLRAVFRFQEGNWQQVVLPQQIIPLEKYQLQDHPFEHYKHFIDQKSSEHQGNLSLEKGPLFQAVLFRLKDQDRLLLIAHHLIIDGVSWRILLEDFMEIYKAIGNSTPLPSPVRTHSYKRWSDTLQAVSQGQLLQDKLSIWQTQASCLKSLPGKKTIVHNLAAETEQIHRKLSAGNIREAQQTVRKIGANLQDLLLAALNCSIQQNVGNTQVGIMIESHGRDSIKHLDLSHTVGWFTTLYPVILPSLDKKELLTYLMETKEAIRKYSRNGSYYGIGKYLTQAALPEEPDMCFNYLGQFQSGTEEVKDIQFSTEARGTERANKQERLFALEFTASLIDQQIVISIKYNPAQYTPASIQALIRHWENSIDQLKEAVNTVGKASLTPSDVSAKGLSLPAMLALQQQYKVEAIYALSPLQLSFFFHQLRYPDTGSYFEQMRYRLRGNISAETFKEALQVLTRKHAVMRSLFRDDLAPQPVQVVLADEQIMYLFEDLRSLSTNAQNQLLEQYATDDRQKGFQLTEEVPLRFQLFRLADEEFEFVLSYHHILMDGWCIPIILNDFQTVYTALRAGVQPQLAPSAPYESYIRWLEDYPQEQGKHYWRQLLQGYHSDTTLGINRTAPELYKASRNLLYEEFILKGADYHLLSNLIQAQKLTLNEVIQALWGIYLAQVNAREDVVFGTVVSGRPPELKGVERMVGLFINTLPVRVRFQQEETLLQLIQTLRKQAIEGLPYHYTQLADLQTLHPKGQLFNHILVFRNYPIGKQTETAPWSLMDLKAYEPNSFDFTIHVLPEPDCLKIRFVYHPDCYAAKDIQHLREIFGQMLIAFLNKTHQTIGEQLDRIENLRKDFRKSGKRNRLNRLKTES</sequence>
<dbReference type="PANTHER" id="PTHR45527">
    <property type="entry name" value="NONRIBOSOMAL PEPTIDE SYNTHETASE"/>
    <property type="match status" value="1"/>
</dbReference>
<gene>
    <name evidence="6" type="ORF">AAG747_27360</name>
</gene>
<dbReference type="Pfam" id="PF13193">
    <property type="entry name" value="AMP-binding_C"/>
    <property type="match status" value="1"/>
</dbReference>
<keyword evidence="7" id="KW-1185">Reference proteome</keyword>
<protein>
    <submittedName>
        <fullName evidence="6">Amino acid adenylation domain-containing protein</fullName>
    </submittedName>
</protein>
<dbReference type="GO" id="GO:0044550">
    <property type="term" value="P:secondary metabolite biosynthetic process"/>
    <property type="evidence" value="ECO:0007669"/>
    <property type="project" value="TreeGrafter"/>
</dbReference>
<dbReference type="PROSITE" id="PS00455">
    <property type="entry name" value="AMP_BINDING"/>
    <property type="match status" value="1"/>
</dbReference>
<comment type="caution">
    <text evidence="6">The sequence shown here is derived from an EMBL/GenBank/DDBJ whole genome shotgun (WGS) entry which is preliminary data.</text>
</comment>
<dbReference type="Pfam" id="PF00550">
    <property type="entry name" value="PP-binding"/>
    <property type="match status" value="2"/>
</dbReference>
<evidence type="ECO:0000256" key="3">
    <source>
        <dbReference type="ARBA" id="ARBA00022553"/>
    </source>
</evidence>
<dbReference type="Pfam" id="PF00501">
    <property type="entry name" value="AMP-binding"/>
    <property type="match status" value="1"/>
</dbReference>
<dbReference type="Gene3D" id="3.40.50.12780">
    <property type="entry name" value="N-terminal domain of ligase-like"/>
    <property type="match status" value="1"/>
</dbReference>
<dbReference type="CDD" id="cd19531">
    <property type="entry name" value="LCL_NRPS-like"/>
    <property type="match status" value="2"/>
</dbReference>
<dbReference type="InterPro" id="IPR020806">
    <property type="entry name" value="PKS_PP-bd"/>
</dbReference>
<dbReference type="InterPro" id="IPR045851">
    <property type="entry name" value="AMP-bd_C_sf"/>
</dbReference>
<comment type="cofactor">
    <cofactor evidence="1">
        <name>pantetheine 4'-phosphate</name>
        <dbReference type="ChEBI" id="CHEBI:47942"/>
    </cofactor>
</comment>
<dbReference type="FunFam" id="3.40.50.980:FF:000001">
    <property type="entry name" value="Non-ribosomal peptide synthetase"/>
    <property type="match status" value="1"/>
</dbReference>
<dbReference type="GO" id="GO:0003824">
    <property type="term" value="F:catalytic activity"/>
    <property type="evidence" value="ECO:0007669"/>
    <property type="project" value="InterPro"/>
</dbReference>
<keyword evidence="4" id="KW-0677">Repeat</keyword>
<dbReference type="NCBIfam" id="TIGR01720">
    <property type="entry name" value="NRPS-para261"/>
    <property type="match status" value="1"/>
</dbReference>
<reference evidence="6 7" key="1">
    <citation type="submission" date="2024-04" db="EMBL/GenBank/DDBJ databases">
        <title>Novel genus in family Flammeovirgaceae.</title>
        <authorList>
            <person name="Nguyen T.H."/>
            <person name="Vuong T.Q."/>
            <person name="Le H."/>
            <person name="Kim S.-G."/>
        </authorList>
    </citation>
    <scope>NUCLEOTIDE SEQUENCE [LARGE SCALE GENOMIC DNA]</scope>
    <source>
        <strain evidence="6 7">JCM 23209</strain>
    </source>
</reference>
<dbReference type="InterPro" id="IPR001242">
    <property type="entry name" value="Condensation_dom"/>
</dbReference>
<dbReference type="GO" id="GO:0031177">
    <property type="term" value="F:phosphopantetheine binding"/>
    <property type="evidence" value="ECO:0007669"/>
    <property type="project" value="InterPro"/>
</dbReference>
<evidence type="ECO:0000256" key="1">
    <source>
        <dbReference type="ARBA" id="ARBA00001957"/>
    </source>
</evidence>
<dbReference type="SUPFAM" id="SSF52777">
    <property type="entry name" value="CoA-dependent acyltransferases"/>
    <property type="match status" value="8"/>
</dbReference>
<keyword evidence="2" id="KW-0596">Phosphopantetheine</keyword>
<dbReference type="Gene3D" id="3.30.559.10">
    <property type="entry name" value="Chloramphenicol acetyltransferase-like domain"/>
    <property type="match status" value="4"/>
</dbReference>
<dbReference type="InterPro" id="IPR006162">
    <property type="entry name" value="Ppantetheine_attach_site"/>
</dbReference>
<dbReference type="InterPro" id="IPR000873">
    <property type="entry name" value="AMP-dep_synth/lig_dom"/>
</dbReference>
<dbReference type="Pfam" id="PF00668">
    <property type="entry name" value="Condensation"/>
    <property type="match status" value="4"/>
</dbReference>
<dbReference type="NCBIfam" id="TIGR01733">
    <property type="entry name" value="AA-adenyl-dom"/>
    <property type="match status" value="1"/>
</dbReference>
<evidence type="ECO:0000313" key="6">
    <source>
        <dbReference type="EMBL" id="MEN7551664.1"/>
    </source>
</evidence>
<dbReference type="RefSeq" id="WP_346824443.1">
    <property type="nucleotide sequence ID" value="NZ_JBDKWZ010000025.1"/>
</dbReference>
<dbReference type="InterPro" id="IPR010071">
    <property type="entry name" value="AA_adenyl_dom"/>
</dbReference>
<dbReference type="PANTHER" id="PTHR45527:SF14">
    <property type="entry name" value="PLIPASTATIN SYNTHASE SUBUNIT B"/>
    <property type="match status" value="1"/>
</dbReference>